<comment type="caution">
    <text evidence="1">The sequence shown here is derived from an EMBL/GenBank/DDBJ whole genome shotgun (WGS) entry which is preliminary data.</text>
</comment>
<reference evidence="1 2" key="1">
    <citation type="journal article" date="2014" name="Genome Announc.">
        <title>Draft genome sequence of Sclerotinia borealis, a psychrophilic plant pathogenic fungus.</title>
        <authorList>
            <person name="Mardanov A.V."/>
            <person name="Beletsky A.V."/>
            <person name="Kadnikov V.V."/>
            <person name="Ignatov A.N."/>
            <person name="Ravin N.V."/>
        </authorList>
    </citation>
    <scope>NUCLEOTIDE SEQUENCE [LARGE SCALE GENOMIC DNA]</scope>
    <source>
        <strain evidence="2">F-4157</strain>
    </source>
</reference>
<dbReference type="AlphaFoldDB" id="W9CG03"/>
<dbReference type="Proteomes" id="UP000019487">
    <property type="component" value="Unassembled WGS sequence"/>
</dbReference>
<dbReference type="EMBL" id="AYSA01000314">
    <property type="protein sequence ID" value="ESZ93475.1"/>
    <property type="molecule type" value="Genomic_DNA"/>
</dbReference>
<evidence type="ECO:0000313" key="2">
    <source>
        <dbReference type="Proteomes" id="UP000019487"/>
    </source>
</evidence>
<keyword evidence="2" id="KW-1185">Reference proteome</keyword>
<protein>
    <submittedName>
        <fullName evidence="1">Uncharacterized protein</fullName>
    </submittedName>
</protein>
<name>W9CG03_SCLBF</name>
<proteinExistence type="predicted"/>
<organism evidence="1 2">
    <name type="scientific">Sclerotinia borealis (strain F-4128)</name>
    <dbReference type="NCBI Taxonomy" id="1432307"/>
    <lineage>
        <taxon>Eukaryota</taxon>
        <taxon>Fungi</taxon>
        <taxon>Dikarya</taxon>
        <taxon>Ascomycota</taxon>
        <taxon>Pezizomycotina</taxon>
        <taxon>Leotiomycetes</taxon>
        <taxon>Helotiales</taxon>
        <taxon>Sclerotiniaceae</taxon>
        <taxon>Sclerotinia</taxon>
    </lineage>
</organism>
<evidence type="ECO:0000313" key="1">
    <source>
        <dbReference type="EMBL" id="ESZ93475.1"/>
    </source>
</evidence>
<gene>
    <name evidence="1" type="ORF">SBOR_6124</name>
</gene>
<dbReference type="HOGENOM" id="CLU_1907900_0_0_1"/>
<sequence length="133" mass="15692">MAARTQMLEMVRFHRHLDKRRETEEITKFDNGHGWSYIEKYLEHQCEPRNFYLEKDDHIKTIFPVREDETQKTILENCSRTAPENSSIHRNLAGRISGSNGSISMINKRRHLAVYGRKFEPVISKHFVAYGLT</sequence>
<accession>W9CG03</accession>